<protein>
    <submittedName>
        <fullName evidence="3">Deoxyribonuclease</fullName>
    </submittedName>
</protein>
<keyword evidence="1" id="KW-0540">Nuclease</keyword>
<organism evidence="3 4">
    <name type="scientific">SAR324 cluster bacterium</name>
    <dbReference type="NCBI Taxonomy" id="2024889"/>
    <lineage>
        <taxon>Bacteria</taxon>
        <taxon>Deltaproteobacteria</taxon>
        <taxon>SAR324 cluster</taxon>
    </lineage>
</organism>
<dbReference type="InterPro" id="IPR044925">
    <property type="entry name" value="His-Me_finger_sf"/>
</dbReference>
<sequence length="229" mass="27135">MKKVILLLSIVTSIFAEHPKSFSAAKKAMYTLWEENPKTFYCDCTYDRKNKGNMIDRKSCGYTPRNEFTKKGKINKRARRTEAEHVLPAENFYRQLSCSRDPKRPKKISKRNWCYKTDNLFRRFHDDVQNLVPSVGELNADRSNRRYGALEPKSNQYGECKFEVDFKANKAYVKPNIKGDIARIYFYLEETYGVKISKNEKRILEVWTKTDPVDAWERKRTDIIMSKYH</sequence>
<name>A0A2A4T9Y6_9DELT</name>
<dbReference type="PANTHER" id="PTHR33607">
    <property type="entry name" value="ENDONUCLEASE-1"/>
    <property type="match status" value="1"/>
</dbReference>
<dbReference type="GO" id="GO:0004518">
    <property type="term" value="F:nuclease activity"/>
    <property type="evidence" value="ECO:0007669"/>
    <property type="project" value="UniProtKB-KW"/>
</dbReference>
<comment type="caution">
    <text evidence="3">The sequence shown here is derived from an EMBL/GenBank/DDBJ whole genome shotgun (WGS) entry which is preliminary data.</text>
</comment>
<dbReference type="AlphaFoldDB" id="A0A2A4T9Y6"/>
<evidence type="ECO:0000313" key="4">
    <source>
        <dbReference type="Proteomes" id="UP000218113"/>
    </source>
</evidence>
<evidence type="ECO:0000256" key="2">
    <source>
        <dbReference type="ARBA" id="ARBA00022801"/>
    </source>
</evidence>
<dbReference type="SUPFAM" id="SSF54060">
    <property type="entry name" value="His-Me finger endonucleases"/>
    <property type="match status" value="1"/>
</dbReference>
<reference evidence="4" key="1">
    <citation type="submission" date="2017-08" db="EMBL/GenBank/DDBJ databases">
        <title>A dynamic microbial community with high functional redundancy inhabits the cold, oxic subseafloor aquifer.</title>
        <authorList>
            <person name="Tully B.J."/>
            <person name="Wheat C.G."/>
            <person name="Glazer B.T."/>
            <person name="Huber J.A."/>
        </authorList>
    </citation>
    <scope>NUCLEOTIDE SEQUENCE [LARGE SCALE GENOMIC DNA]</scope>
</reference>
<dbReference type="Pfam" id="PF04231">
    <property type="entry name" value="Endonuclease_1"/>
    <property type="match status" value="1"/>
</dbReference>
<dbReference type="GO" id="GO:0016787">
    <property type="term" value="F:hydrolase activity"/>
    <property type="evidence" value="ECO:0007669"/>
    <property type="project" value="UniProtKB-KW"/>
</dbReference>
<dbReference type="EMBL" id="NVSR01000007">
    <property type="protein sequence ID" value="PCI30184.1"/>
    <property type="molecule type" value="Genomic_DNA"/>
</dbReference>
<accession>A0A2A4T9Y6</accession>
<dbReference type="InterPro" id="IPR007346">
    <property type="entry name" value="Endonuclease-I"/>
</dbReference>
<dbReference type="Proteomes" id="UP000218113">
    <property type="component" value="Unassembled WGS sequence"/>
</dbReference>
<evidence type="ECO:0000313" key="3">
    <source>
        <dbReference type="EMBL" id="PCI30184.1"/>
    </source>
</evidence>
<gene>
    <name evidence="3" type="ORF">COB67_02545</name>
</gene>
<proteinExistence type="predicted"/>
<keyword evidence="2" id="KW-0378">Hydrolase</keyword>
<dbReference type="PANTHER" id="PTHR33607:SF2">
    <property type="entry name" value="ENDONUCLEASE-1"/>
    <property type="match status" value="1"/>
</dbReference>
<evidence type="ECO:0000256" key="1">
    <source>
        <dbReference type="ARBA" id="ARBA00022722"/>
    </source>
</evidence>